<protein>
    <submittedName>
        <fullName evidence="1">Uncharacterized protein</fullName>
    </submittedName>
</protein>
<evidence type="ECO:0000313" key="2">
    <source>
        <dbReference type="EMBL" id="CAE0835186.1"/>
    </source>
</evidence>
<dbReference type="EMBL" id="HBJA01135275">
    <property type="protein sequence ID" value="CAE0835186.1"/>
    <property type="molecule type" value="Transcribed_RNA"/>
</dbReference>
<accession>A0A6T2ISB0</accession>
<organism evidence="1">
    <name type="scientific">Eutreptiella gymnastica</name>
    <dbReference type="NCBI Taxonomy" id="73025"/>
    <lineage>
        <taxon>Eukaryota</taxon>
        <taxon>Discoba</taxon>
        <taxon>Euglenozoa</taxon>
        <taxon>Euglenida</taxon>
        <taxon>Spirocuta</taxon>
        <taxon>Euglenophyceae</taxon>
        <taxon>Eutreptiales</taxon>
        <taxon>Eutreptiaceae</taxon>
        <taxon>Eutreptiella</taxon>
    </lineage>
</organism>
<gene>
    <name evidence="1" type="ORF">EGYM00163_LOCUS46493</name>
    <name evidence="2" type="ORF">EGYM00163_LOCUS46494</name>
</gene>
<dbReference type="EMBL" id="HBJA01135268">
    <property type="protein sequence ID" value="CAE0835185.1"/>
    <property type="molecule type" value="Transcribed_RNA"/>
</dbReference>
<evidence type="ECO:0000313" key="1">
    <source>
        <dbReference type="EMBL" id="CAE0835185.1"/>
    </source>
</evidence>
<reference evidence="1" key="1">
    <citation type="submission" date="2021-01" db="EMBL/GenBank/DDBJ databases">
        <authorList>
            <person name="Corre E."/>
            <person name="Pelletier E."/>
            <person name="Niang G."/>
            <person name="Scheremetjew M."/>
            <person name="Finn R."/>
            <person name="Kale V."/>
            <person name="Holt S."/>
            <person name="Cochrane G."/>
            <person name="Meng A."/>
            <person name="Brown T."/>
            <person name="Cohen L."/>
        </authorList>
    </citation>
    <scope>NUCLEOTIDE SEQUENCE</scope>
    <source>
        <strain evidence="1">CCMP1594</strain>
    </source>
</reference>
<sequence>MLGYQTLQFGYPGSNPFEGTFVTWTQSQRQVFASVRGVTWGNLVPPFRFVALFFACARDDCALSEYPKSADCFNDILEKRHRFWAGSPRKMAKPAHSQIGGFGGVGGGTWSRRFSLWRFFLHVHGKTVHFLNIQEV</sequence>
<name>A0A6T2ISB0_9EUGL</name>
<dbReference type="AlphaFoldDB" id="A0A6T2ISB0"/>
<proteinExistence type="predicted"/>